<sequence length="384" mass="45078">MDFLTKMVSYLAKPFDTLAKLFIKKTEWTITAHDNLTFINEQLEKMLIFNCTQTKISIEAEKEKELVSLIKKQTEESNLNNITRTKAYFSFFQRCPEVHWAFLAHTVSRNGGWNMTDLKGDIIGKILSKKQIEPLFLCFERANAFIFQDAYPQLLLYEESKRRGENMFHLLPHFSVSSFMQPFWEDFLLTKNSSLLTVALIINEQQHIQKHVIEEPFFQNHVLETLSFLLQQWLGFADVIIPFYAKNKVRLVGTTVHDFANVDHRIVIGKTLYGILFYHNKVYNKAYEFALNTPHTGSRADFWPHLFFHTAKMRKNASIYSPKLVNAWPNIKHRYPQQDDWFRDLSMLKHLHTVPVVKNCDITDNYLTNIIELSSLALSKQLLF</sequence>
<dbReference type="Proteomes" id="UP000248555">
    <property type="component" value="Unassembled WGS sequence"/>
</dbReference>
<dbReference type="OrthoDB" id="2690514at2"/>
<accession>A0A327YD80</accession>
<keyword evidence="2" id="KW-1185">Reference proteome</keyword>
<comment type="caution">
    <text evidence="1">The sequence shown here is derived from an EMBL/GenBank/DDBJ whole genome shotgun (WGS) entry which is preliminary data.</text>
</comment>
<dbReference type="InterPro" id="IPR019658">
    <property type="entry name" value="DUF2515"/>
</dbReference>
<evidence type="ECO:0000313" key="1">
    <source>
        <dbReference type="EMBL" id="RAK18451.1"/>
    </source>
</evidence>
<reference evidence="1 2" key="1">
    <citation type="submission" date="2018-06" db="EMBL/GenBank/DDBJ databases">
        <title>Genomic Encyclopedia of Type Strains, Phase III (KMG-III): the genomes of soil and plant-associated and newly described type strains.</title>
        <authorList>
            <person name="Whitman W."/>
        </authorList>
    </citation>
    <scope>NUCLEOTIDE SEQUENCE [LARGE SCALE GENOMIC DNA]</scope>
    <source>
        <strain evidence="1 2">CGMCC 1.8979</strain>
    </source>
</reference>
<dbReference type="RefSeq" id="WP_111645688.1">
    <property type="nucleotide sequence ID" value="NZ_QLMH01000010.1"/>
</dbReference>
<organism evidence="1 2">
    <name type="scientific">Paranoxybacillus vitaminiphilus</name>
    <dbReference type="NCBI Taxonomy" id="581036"/>
    <lineage>
        <taxon>Bacteria</taxon>
        <taxon>Bacillati</taxon>
        <taxon>Bacillota</taxon>
        <taxon>Bacilli</taxon>
        <taxon>Bacillales</taxon>
        <taxon>Anoxybacillaceae</taxon>
        <taxon>Paranoxybacillus</taxon>
    </lineage>
</organism>
<dbReference type="Pfam" id="PF10720">
    <property type="entry name" value="DUF2515"/>
    <property type="match status" value="1"/>
</dbReference>
<dbReference type="EMBL" id="QLMH01000010">
    <property type="protein sequence ID" value="RAK18451.1"/>
    <property type="molecule type" value="Genomic_DNA"/>
</dbReference>
<dbReference type="AlphaFoldDB" id="A0A327YD80"/>
<protein>
    <submittedName>
        <fullName evidence="1">Uncharacterized protein DUF2515</fullName>
    </submittedName>
</protein>
<name>A0A327YD80_9BACL</name>
<evidence type="ECO:0000313" key="2">
    <source>
        <dbReference type="Proteomes" id="UP000248555"/>
    </source>
</evidence>
<proteinExistence type="predicted"/>
<gene>
    <name evidence="1" type="ORF">B0I26_11083</name>
</gene>